<dbReference type="InterPro" id="IPR050583">
    <property type="entry name" value="Mycobacterial_A85_antigen"/>
</dbReference>
<evidence type="ECO:0000313" key="1">
    <source>
        <dbReference type="EMBL" id="CCG53937.1"/>
    </source>
</evidence>
<dbReference type="SUPFAM" id="SSF53474">
    <property type="entry name" value="alpha/beta-Hydrolases"/>
    <property type="match status" value="1"/>
</dbReference>
<name>H8XVH3_FLAIG</name>
<evidence type="ECO:0000313" key="2">
    <source>
        <dbReference type="Proteomes" id="UP000007599"/>
    </source>
</evidence>
<reference evidence="2" key="2">
    <citation type="submission" date="2012-03" db="EMBL/GenBank/DDBJ databases">
        <title>Complete genome sequence of Flavobacterium indicum GPTSA100-9T, isolated from warm spring water.</title>
        <authorList>
            <person name="Barbier P."/>
            <person name="Houel A."/>
            <person name="Loux V."/>
            <person name="Poulain J."/>
            <person name="Bernardet J.-F."/>
            <person name="Touchon M."/>
            <person name="Duchaud E."/>
        </authorList>
    </citation>
    <scope>NUCLEOTIDE SEQUENCE [LARGE SCALE GENOMIC DNA]</scope>
    <source>
        <strain evidence="2">DSM 17447 / CIP 109464 / GPTSA100-9</strain>
    </source>
</reference>
<dbReference type="Proteomes" id="UP000007599">
    <property type="component" value="Chromosome I"/>
</dbReference>
<dbReference type="InterPro" id="IPR029058">
    <property type="entry name" value="AB_hydrolase_fold"/>
</dbReference>
<dbReference type="Pfam" id="PF00756">
    <property type="entry name" value="Esterase"/>
    <property type="match status" value="1"/>
</dbReference>
<dbReference type="PANTHER" id="PTHR48098:SF6">
    <property type="entry name" value="FERRI-BACILLIBACTIN ESTERASE BESA"/>
    <property type="match status" value="1"/>
</dbReference>
<dbReference type="OrthoDB" id="9784036at2"/>
<sequence length="264" mass="30478">MLKNNLYFFILILTLSGNLFAQSKIDTLTLFATKLGYHKKIWIYTPVNYNKDIKKKFPVIYMLDGQNLFDTKTSYAGEWQVDETLDSLKANCIVIGIEHGNQERINELTPFKNENYGGGKADLMLDFILHQVMPNINSTYRTKTDKNHTAIFGSSLGGLFAYYAVFKHPDIFGKAGVFSPAFWINKKELLELSKATDKSNAKFYFMCGTKESENMVTDLNELAHDLNRIRCECKMLTKKVIITNGEHNEKLWREQFAKAYLWLF</sequence>
<keyword evidence="2" id="KW-1185">Reference proteome</keyword>
<organism evidence="1 2">
    <name type="scientific">Flavobacterium indicum (strain DSM 17447 / CIP 109464 / GPTSA100-9)</name>
    <dbReference type="NCBI Taxonomy" id="1094466"/>
    <lineage>
        <taxon>Bacteria</taxon>
        <taxon>Pseudomonadati</taxon>
        <taxon>Bacteroidota</taxon>
        <taxon>Flavobacteriia</taxon>
        <taxon>Flavobacteriales</taxon>
        <taxon>Flavobacteriaceae</taxon>
        <taxon>Flavobacterium</taxon>
    </lineage>
</organism>
<dbReference type="EMBL" id="HE774682">
    <property type="protein sequence ID" value="CCG53937.1"/>
    <property type="molecule type" value="Genomic_DNA"/>
</dbReference>
<proteinExistence type="predicted"/>
<gene>
    <name evidence="1" type="ordered locus">KQS_10040</name>
</gene>
<dbReference type="STRING" id="1094466.KQS_10040"/>
<protein>
    <submittedName>
        <fullName evidence="1">Probable esterase</fullName>
    </submittedName>
</protein>
<dbReference type="PATRIC" id="fig|1094466.5.peg.1971"/>
<reference evidence="1 2" key="1">
    <citation type="journal article" date="2012" name="J. Bacteriol.">
        <title>Complete Genome Sequence of Flavobacterium indicum GPSTA100-9T, Isolated from Warm Spring Water.</title>
        <authorList>
            <person name="Barbier P."/>
            <person name="Houel A."/>
            <person name="Loux V."/>
            <person name="Poulain J."/>
            <person name="Bernardet J.F."/>
            <person name="Touchon M."/>
            <person name="Duchaud E."/>
        </authorList>
    </citation>
    <scope>NUCLEOTIDE SEQUENCE [LARGE SCALE GENOMIC DNA]</scope>
    <source>
        <strain evidence="2">DSM 17447 / CIP 109464 / GPTSA100-9</strain>
    </source>
</reference>
<dbReference type="Gene3D" id="3.40.50.1820">
    <property type="entry name" value="alpha/beta hydrolase"/>
    <property type="match status" value="1"/>
</dbReference>
<dbReference type="RefSeq" id="WP_014389055.1">
    <property type="nucleotide sequence ID" value="NC_017025.1"/>
</dbReference>
<dbReference type="HOGENOM" id="CLU_039834_1_2_10"/>
<dbReference type="KEGG" id="fin:KQS_10040"/>
<dbReference type="InterPro" id="IPR000801">
    <property type="entry name" value="Esterase-like"/>
</dbReference>
<dbReference type="PANTHER" id="PTHR48098">
    <property type="entry name" value="ENTEROCHELIN ESTERASE-RELATED"/>
    <property type="match status" value="1"/>
</dbReference>
<dbReference type="AlphaFoldDB" id="H8XVH3"/>
<accession>H8XVH3</accession>
<dbReference type="eggNOG" id="COG2819">
    <property type="taxonomic scope" value="Bacteria"/>
</dbReference>